<dbReference type="Gene3D" id="3.40.30.10">
    <property type="entry name" value="Glutaredoxin"/>
    <property type="match status" value="1"/>
</dbReference>
<organism evidence="1 2">
    <name type="scientific">Paenisporosarcina macmurdoensis</name>
    <dbReference type="NCBI Taxonomy" id="212659"/>
    <lineage>
        <taxon>Bacteria</taxon>
        <taxon>Bacillati</taxon>
        <taxon>Bacillota</taxon>
        <taxon>Bacilli</taxon>
        <taxon>Bacillales</taxon>
        <taxon>Caryophanaceae</taxon>
        <taxon>Paenisporosarcina</taxon>
    </lineage>
</organism>
<protein>
    <submittedName>
        <fullName evidence="1">Arsenite efflux transporter metallochaperone ArsD</fullName>
    </submittedName>
</protein>
<gene>
    <name evidence="1" type="primary">arsD</name>
    <name evidence="1" type="ORF">ACFPYN_15715</name>
</gene>
<dbReference type="NCBIfam" id="NF033727">
    <property type="entry name" value="chaperon_ArsD"/>
    <property type="match status" value="1"/>
</dbReference>
<reference evidence="2" key="1">
    <citation type="journal article" date="2019" name="Int. J. Syst. Evol. Microbiol.">
        <title>The Global Catalogue of Microorganisms (GCM) 10K type strain sequencing project: providing services to taxonomists for standard genome sequencing and annotation.</title>
        <authorList>
            <consortium name="The Broad Institute Genomics Platform"/>
            <consortium name="The Broad Institute Genome Sequencing Center for Infectious Disease"/>
            <person name="Wu L."/>
            <person name="Ma J."/>
        </authorList>
    </citation>
    <scope>NUCLEOTIDE SEQUENCE [LARGE SCALE GENOMIC DNA]</scope>
    <source>
        <strain evidence="2">CCUG 54527</strain>
    </source>
</reference>
<dbReference type="Proteomes" id="UP001596170">
    <property type="component" value="Unassembled WGS sequence"/>
</dbReference>
<sequence length="120" mass="13446">MSKVEIFDPALCCPTGVCGPSVDPKLTRLAAAVFTLEKKGFEIKRYNLGIEPIKFVENQKVNQILHDKGPDALPVVVVNDEIVKVGDYPSNEELANWFDIEESELSMKKPKIRLDVKFAK</sequence>
<name>A0ABW1LAB4_9BACL</name>
<dbReference type="InterPro" id="IPR010712">
    <property type="entry name" value="Arsenical-R_ArsD"/>
</dbReference>
<evidence type="ECO:0000313" key="2">
    <source>
        <dbReference type="Proteomes" id="UP001596170"/>
    </source>
</evidence>
<comment type="caution">
    <text evidence="1">The sequence shown here is derived from an EMBL/GenBank/DDBJ whole genome shotgun (WGS) entry which is preliminary data.</text>
</comment>
<proteinExistence type="predicted"/>
<evidence type="ECO:0000313" key="1">
    <source>
        <dbReference type="EMBL" id="MFC6040874.1"/>
    </source>
</evidence>
<dbReference type="EMBL" id="JBHSRI010000025">
    <property type="protein sequence ID" value="MFC6040874.1"/>
    <property type="molecule type" value="Genomic_DNA"/>
</dbReference>
<accession>A0ABW1LAB4</accession>
<keyword evidence="2" id="KW-1185">Reference proteome</keyword>
<dbReference type="Pfam" id="PF06953">
    <property type="entry name" value="ArsD"/>
    <property type="match status" value="1"/>
</dbReference>
<dbReference type="RefSeq" id="WP_377735458.1">
    <property type="nucleotide sequence ID" value="NZ_JBHSRI010000025.1"/>
</dbReference>